<dbReference type="KEGG" id="ccro:CMC5_064170"/>
<dbReference type="EMBL" id="CP012159">
    <property type="protein sequence ID" value="AKT42194.1"/>
    <property type="molecule type" value="Genomic_DNA"/>
</dbReference>
<feature type="region of interest" description="Disordered" evidence="1">
    <location>
        <begin position="1056"/>
        <end position="1106"/>
    </location>
</feature>
<feature type="compositionally biased region" description="Basic and acidic residues" evidence="1">
    <location>
        <begin position="1056"/>
        <end position="1068"/>
    </location>
</feature>
<dbReference type="STRING" id="52.CMC5_064170"/>
<feature type="compositionally biased region" description="Acidic residues" evidence="1">
    <location>
        <begin position="458"/>
        <end position="504"/>
    </location>
</feature>
<keyword evidence="3" id="KW-1185">Reference proteome</keyword>
<reference evidence="2 3" key="1">
    <citation type="submission" date="2015-07" db="EMBL/GenBank/DDBJ databases">
        <title>Genome analysis of myxobacterium Chondromyces crocatus Cm c5 reveals a high potential for natural compound synthesis and the genetic basis for the loss of fruiting body formation.</title>
        <authorList>
            <person name="Zaburannyi N."/>
            <person name="Bunk B."/>
            <person name="Maier J."/>
            <person name="Overmann J."/>
            <person name="Mueller R."/>
        </authorList>
    </citation>
    <scope>NUCLEOTIDE SEQUENCE [LARGE SCALE GENOMIC DNA]</scope>
    <source>
        <strain evidence="2 3">Cm c5</strain>
    </source>
</reference>
<evidence type="ECO:0000256" key="1">
    <source>
        <dbReference type="SAM" id="MobiDB-lite"/>
    </source>
</evidence>
<evidence type="ECO:0000313" key="2">
    <source>
        <dbReference type="EMBL" id="AKT42194.1"/>
    </source>
</evidence>
<feature type="region of interest" description="Disordered" evidence="1">
    <location>
        <begin position="454"/>
        <end position="515"/>
    </location>
</feature>
<feature type="region of interest" description="Disordered" evidence="1">
    <location>
        <begin position="763"/>
        <end position="840"/>
    </location>
</feature>
<dbReference type="RefSeq" id="WP_050433858.1">
    <property type="nucleotide sequence ID" value="NZ_CP012159.1"/>
</dbReference>
<proteinExistence type="predicted"/>
<evidence type="ECO:0000313" key="3">
    <source>
        <dbReference type="Proteomes" id="UP000067626"/>
    </source>
</evidence>
<dbReference type="InterPro" id="IPR011044">
    <property type="entry name" value="Quino_amine_DH_bsu"/>
</dbReference>
<gene>
    <name evidence="2" type="ORF">CMC5_064170</name>
</gene>
<accession>A0A0K1EMX3</accession>
<dbReference type="AlphaFoldDB" id="A0A0K1EMX3"/>
<dbReference type="SUPFAM" id="SSF50969">
    <property type="entry name" value="YVTN repeat-like/Quinoprotein amine dehydrogenase"/>
    <property type="match status" value="1"/>
</dbReference>
<feature type="compositionally biased region" description="Acidic residues" evidence="1">
    <location>
        <begin position="780"/>
        <end position="799"/>
    </location>
</feature>
<feature type="compositionally biased region" description="Acidic residues" evidence="1">
    <location>
        <begin position="1069"/>
        <end position="1106"/>
    </location>
</feature>
<protein>
    <submittedName>
        <fullName evidence="2">Uncharacterized protein</fullName>
    </submittedName>
</protein>
<dbReference type="SUPFAM" id="SSF82171">
    <property type="entry name" value="DPP6 N-terminal domain-like"/>
    <property type="match status" value="1"/>
</dbReference>
<dbReference type="Proteomes" id="UP000067626">
    <property type="component" value="Chromosome"/>
</dbReference>
<feature type="region of interest" description="Disordered" evidence="1">
    <location>
        <begin position="169"/>
        <end position="188"/>
    </location>
</feature>
<organism evidence="2 3">
    <name type="scientific">Chondromyces crocatus</name>
    <dbReference type="NCBI Taxonomy" id="52"/>
    <lineage>
        <taxon>Bacteria</taxon>
        <taxon>Pseudomonadati</taxon>
        <taxon>Myxococcota</taxon>
        <taxon>Polyangia</taxon>
        <taxon>Polyangiales</taxon>
        <taxon>Polyangiaceae</taxon>
        <taxon>Chondromyces</taxon>
    </lineage>
</organism>
<sequence length="1106" mass="121726">MSDAASYPFVFFGVEPADWFSLQQDLFSYELRFASALDGTARRAAAMAWQRALDPDTVELVEPLLWTERWALVRARPAGWSRPCLEAFAQAVAHALRAVHEACPLDQVQLAEVLESDGDWDAWSAALRPEPVPGPAWPIDLPRSGAHARFEARAAVDPEVERALAAMRTEAAEEQPSRSWSVGAADEATGDETGARALLELNIERHEDEPWPGALALRWKPFGSSSHVRMAPDGKVYGVAKKNRSRVGAWLVDDTLCTASGPELPDVSSMTLAARDDGSTALIAIEDEAIWEIDFRDGTQRLLFPIDGRVSGADEIAYGPEGRVLVLADIMLVVYRNDGDTWVLEQGWDVTGYAMCSCLDGRILVMTQWDDDGEECVAVYGFDGPTLRLLARKTVSVGALFSLHGRHLAQGRSERGGRKAGPVTCELVGLSTMLERLEADPGAFAEVARVAVEREDRDAEEDSASDDEDAASDDEDSDDEDSASDDEDSASDDEGDEDQDDEAFAGDPSKDPPFQLIEGDLQFEARKREELPSRPQPSVDVRRLFSRPLALEVAPDGRPFGIVRPLRKAIAFAWLEGDEVRLADLEGVWSSEYHLAARPDSATALVAVDSGAVYELEFAAGKVRQLFEFDGWMSTVACGPEGRILLLSSDSLVVYGPSDEGFVREAEWDVHADDLKTFFDGRIVMTFADAGNDAPSLRILGFDGATLRSLASLQCEEDVSIADVVPSGDRLFVRVSGEPVRTGSYARGYEILHPEALLERLATDPRSYPEVAVTDRAKDENDDDDDENDDESQDDDDDTPAAPPKQPEDFVIEPPAGHPGLRYLGKKSPLPRGKTIPKPVRAMFGTGARDVTDIDKESDSCWGWKKEAKRSFRFCVAKDGQLFETALVTPHPSNAVVNWDQTHALVQTDDDTKLWRVGIHSNDMVLVRDFGEDQEEVNFCEPLADGWVLVATHSEGYLFTVRDTVSELRMRGGLDCFDMKSACKGRVVAAAVSGEKSILLWGIYEDGPRILGEFELPLFEFQRSEGRLFIDASPLGWYELTQMAEAWEAAGRDLSGDRFPKLSLKRTEEDEGDDEGDDEDESGAEEEDGDEDEAEGEDDEDEDEDE</sequence>
<name>A0A0K1EMX3_CHOCO</name>